<feature type="transmembrane region" description="Helical" evidence="7">
    <location>
        <begin position="80"/>
        <end position="106"/>
    </location>
</feature>
<keyword evidence="9" id="KW-1185">Reference proteome</keyword>
<dbReference type="AlphaFoldDB" id="A0A2N3II82"/>
<feature type="transmembrane region" description="Helical" evidence="7">
    <location>
        <begin position="294"/>
        <end position="319"/>
    </location>
</feature>
<dbReference type="PANTHER" id="PTHR33567:SF3">
    <property type="entry name" value="CHROMATE ION TRANSPORTER (EUROFUNG)"/>
    <property type="match status" value="1"/>
</dbReference>
<reference evidence="8 9" key="1">
    <citation type="submission" date="2017-06" db="EMBL/GenBank/DDBJ databases">
        <title>Raineya orbicola gen. nov., sp. nov. a slightly thermophilic bacterium of the phylum Bacteroidetes and the description of Raineyaceae fam. nov.</title>
        <authorList>
            <person name="Albuquerque L."/>
            <person name="Polonia A.R.M."/>
            <person name="Barroso C."/>
            <person name="Froufe H.J.C."/>
            <person name="Lage O."/>
            <person name="Lobo-Da-Cunha A."/>
            <person name="Egas C."/>
            <person name="Da Costa M.S."/>
        </authorList>
    </citation>
    <scope>NUCLEOTIDE SEQUENCE [LARGE SCALE GENOMIC DNA]</scope>
    <source>
        <strain evidence="8 9">SPSPC-11</strain>
    </source>
</reference>
<comment type="similarity">
    <text evidence="2">Belongs to the chromate ion transporter (CHR) (TC 2.A.51) family.</text>
</comment>
<comment type="caution">
    <text evidence="8">The sequence shown here is derived from an EMBL/GenBank/DDBJ whole genome shotgun (WGS) entry which is preliminary data.</text>
</comment>
<dbReference type="EMBL" id="NKXO01000013">
    <property type="protein sequence ID" value="PKQ69933.1"/>
    <property type="molecule type" value="Genomic_DNA"/>
</dbReference>
<feature type="transmembrane region" description="Helical" evidence="7">
    <location>
        <begin position="118"/>
        <end position="135"/>
    </location>
</feature>
<evidence type="ECO:0000256" key="2">
    <source>
        <dbReference type="ARBA" id="ARBA00005262"/>
    </source>
</evidence>
<protein>
    <submittedName>
        <fullName evidence="8">2A51: chromate transporter, chromate ion transporter (CHR) family</fullName>
    </submittedName>
</protein>
<keyword evidence="5 7" id="KW-1133">Transmembrane helix</keyword>
<evidence type="ECO:0000256" key="3">
    <source>
        <dbReference type="ARBA" id="ARBA00022475"/>
    </source>
</evidence>
<feature type="transmembrane region" description="Helical" evidence="7">
    <location>
        <begin position="339"/>
        <end position="359"/>
    </location>
</feature>
<dbReference type="Pfam" id="PF02417">
    <property type="entry name" value="Chromate_transp"/>
    <property type="match status" value="2"/>
</dbReference>
<keyword evidence="6 7" id="KW-0472">Membrane</keyword>
<organism evidence="8 9">
    <name type="scientific">Raineya orbicola</name>
    <dbReference type="NCBI Taxonomy" id="2016530"/>
    <lineage>
        <taxon>Bacteria</taxon>
        <taxon>Pseudomonadati</taxon>
        <taxon>Bacteroidota</taxon>
        <taxon>Cytophagia</taxon>
        <taxon>Cytophagales</taxon>
        <taxon>Raineyaceae</taxon>
        <taxon>Raineya</taxon>
    </lineage>
</organism>
<evidence type="ECO:0000256" key="1">
    <source>
        <dbReference type="ARBA" id="ARBA00004651"/>
    </source>
</evidence>
<dbReference type="InterPro" id="IPR003370">
    <property type="entry name" value="Chromate_transpt"/>
</dbReference>
<evidence type="ECO:0000313" key="8">
    <source>
        <dbReference type="EMBL" id="PKQ69933.1"/>
    </source>
</evidence>
<sequence>MEFRKIRYLIFLREIFVMSWTSFGGPQAHLAHFIRIFCEKRGYLSESALLEIYALCQILPGPTSTQTITGIAYRLGGVGLAYLTLVIWVFPSLLIMTLAAIFITYLEQQQVDFSFARFTQAIAVGFIFSAAWQIAPKVIQSKISAFLVVFSTIVAYFYHSQWFLPLLIIFGGVITMRNFEKYPKIQDKKFQIRWRNFTYFVLVFAILTFLSEFTRRYSFGLPFRLAENFYRTGSIIFGGGQVLVPLMLTEFVYIKKLITREEFDLGYNFNQILPGPTFAFSAFIGAMAMRDFGVWGQVLGAFLASFGVFMPGTLLIFFVMQFWDELKKYRPVRAALEGIHAVSVGLVFVAVILMGQAIFEQNAINEIFLDIGVVIGTFLILHFTKIPPPIIVIVGLILGYLL</sequence>
<dbReference type="GO" id="GO:0005886">
    <property type="term" value="C:plasma membrane"/>
    <property type="evidence" value="ECO:0007669"/>
    <property type="project" value="UniProtKB-SubCell"/>
</dbReference>
<dbReference type="OrthoDB" id="9788907at2"/>
<feature type="transmembrane region" description="Helical" evidence="7">
    <location>
        <begin position="265"/>
        <end position="288"/>
    </location>
</feature>
<evidence type="ECO:0000313" key="9">
    <source>
        <dbReference type="Proteomes" id="UP000233387"/>
    </source>
</evidence>
<proteinExistence type="inferred from homology"/>
<evidence type="ECO:0000256" key="7">
    <source>
        <dbReference type="SAM" id="Phobius"/>
    </source>
</evidence>
<dbReference type="PANTHER" id="PTHR33567">
    <property type="entry name" value="CHROMATE ION TRANSPORTER (EUROFUNG)"/>
    <property type="match status" value="1"/>
</dbReference>
<name>A0A2N3II82_9BACT</name>
<feature type="transmembrane region" description="Helical" evidence="7">
    <location>
        <begin position="371"/>
        <end position="401"/>
    </location>
</feature>
<keyword evidence="4 7" id="KW-0812">Transmembrane</keyword>
<accession>A0A2N3II82</accession>
<evidence type="ECO:0000256" key="6">
    <source>
        <dbReference type="ARBA" id="ARBA00023136"/>
    </source>
</evidence>
<evidence type="ECO:0000256" key="4">
    <source>
        <dbReference type="ARBA" id="ARBA00022692"/>
    </source>
</evidence>
<feature type="transmembrane region" description="Helical" evidence="7">
    <location>
        <begin position="234"/>
        <end position="253"/>
    </location>
</feature>
<feature type="transmembrane region" description="Helical" evidence="7">
    <location>
        <begin position="155"/>
        <end position="176"/>
    </location>
</feature>
<dbReference type="PIRSF" id="PIRSF004810">
    <property type="entry name" value="ChrA"/>
    <property type="match status" value="1"/>
</dbReference>
<evidence type="ECO:0000256" key="5">
    <source>
        <dbReference type="ARBA" id="ARBA00022989"/>
    </source>
</evidence>
<dbReference type="InterPro" id="IPR014047">
    <property type="entry name" value="Chr_Tranpt_l_chain"/>
</dbReference>
<dbReference type="GO" id="GO:0015109">
    <property type="term" value="F:chromate transmembrane transporter activity"/>
    <property type="evidence" value="ECO:0007669"/>
    <property type="project" value="InterPro"/>
</dbReference>
<dbReference type="Proteomes" id="UP000233387">
    <property type="component" value="Unassembled WGS sequence"/>
</dbReference>
<keyword evidence="3" id="KW-1003">Cell membrane</keyword>
<gene>
    <name evidence="8" type="ORF">Rain11_0998</name>
</gene>
<dbReference type="NCBIfam" id="TIGR00937">
    <property type="entry name" value="2A51"/>
    <property type="match status" value="1"/>
</dbReference>
<dbReference type="RefSeq" id="WP_101358265.1">
    <property type="nucleotide sequence ID" value="NZ_NKXO01000013.1"/>
</dbReference>
<feature type="transmembrane region" description="Helical" evidence="7">
    <location>
        <begin position="197"/>
        <end position="214"/>
    </location>
</feature>
<comment type="subcellular location">
    <subcellularLocation>
        <location evidence="1">Cell membrane</location>
        <topology evidence="1">Multi-pass membrane protein</topology>
    </subcellularLocation>
</comment>